<reference evidence="13" key="1">
    <citation type="submission" date="2016-06" db="EMBL/GenBank/DDBJ databases">
        <title>Draft genome sequence of Desulfoplanes formicivorans strain Pf12B.</title>
        <authorList>
            <person name="Watanabe M."/>
            <person name="Kojima H."/>
            <person name="Fukui M."/>
        </authorList>
    </citation>
    <scope>NUCLEOTIDE SEQUENCE [LARGE SCALE GENOMIC DNA]</scope>
    <source>
        <strain evidence="13">Pf12B</strain>
    </source>
</reference>
<feature type="transmembrane region" description="Helical" evidence="9">
    <location>
        <begin position="232"/>
        <end position="252"/>
    </location>
</feature>
<dbReference type="Pfam" id="PF00361">
    <property type="entry name" value="Proton_antipo_M"/>
    <property type="match status" value="1"/>
</dbReference>
<dbReference type="GO" id="GO:0042773">
    <property type="term" value="P:ATP synthesis coupled electron transport"/>
    <property type="evidence" value="ECO:0007669"/>
    <property type="project" value="InterPro"/>
</dbReference>
<feature type="transmembrane region" description="Helical" evidence="9">
    <location>
        <begin position="264"/>
        <end position="287"/>
    </location>
</feature>
<sequence length="504" mass="55482">MTLTSLIVFPLAVSFLLAWLRNDRTIRLVTLAAGFVEMALAFPLIGFDIHATGFQFVEQVPWVPQWGLSYYLGIDGISLLMILLTILLLPLCVLCSWNYIGKRVKEFHICMLLMIAVCIGVFAALDMVLFYVFWEAMLVPMFLIIAVWGGPRRKYASIKFIVYTLAASTLLLVAIIAFYFQTGTFAIPVIMESEFSFRFQFWAFLALALAFAVKVPMFPFHTWLPAAHVEAPTAGSVLLASVLLKMGTYGFLRFCLPMTPDASVYFAPLMIAISIASIIYGGLVALGQKDMKKLIAYSSVAHMGFVTLGIFVFTTRGIEGAVFQMLNHGITTGALFMLVGAIYERTHSREIADNLGLAKYLPAYIGFFGLFSMSSLGFPGTNSFVGEALVLIGAFQNNVIVGALAIPGAMLAAAYMLRLLQKLAWGAPSAGKELPDLDRREWAYILPLAVLVLYLGLAPTLTRLTIDASIPKTIKRVQTVLQDKRPDLVTHMSVSIPMSRQGVQ</sequence>
<evidence type="ECO:0000313" key="12">
    <source>
        <dbReference type="EMBL" id="GAU08471.1"/>
    </source>
</evidence>
<feature type="transmembrane region" description="Helical" evidence="9">
    <location>
        <begin position="355"/>
        <end position="379"/>
    </location>
</feature>
<feature type="domain" description="NADH:quinone oxidoreductase/Mrp antiporter transmembrane" evidence="10">
    <location>
        <begin position="124"/>
        <end position="405"/>
    </location>
</feature>
<dbReference type="InterPro" id="IPR010227">
    <property type="entry name" value="NADH_Q_OxRdtase_chainM/4"/>
</dbReference>
<keyword evidence="4" id="KW-1278">Translocase</keyword>
<dbReference type="InterPro" id="IPR003918">
    <property type="entry name" value="NADH_UbQ_OxRdtase"/>
</dbReference>
<evidence type="ECO:0000256" key="3">
    <source>
        <dbReference type="ARBA" id="ARBA00022692"/>
    </source>
</evidence>
<organism evidence="12 13">
    <name type="scientific">Desulfoplanes formicivorans</name>
    <dbReference type="NCBI Taxonomy" id="1592317"/>
    <lineage>
        <taxon>Bacteria</taxon>
        <taxon>Pseudomonadati</taxon>
        <taxon>Thermodesulfobacteriota</taxon>
        <taxon>Desulfovibrionia</taxon>
        <taxon>Desulfovibrionales</taxon>
        <taxon>Desulfoplanaceae</taxon>
        <taxon>Desulfoplanes</taxon>
    </lineage>
</organism>
<gene>
    <name evidence="12" type="ORF">DPF_1181</name>
</gene>
<feature type="transmembrane region" description="Helical" evidence="9">
    <location>
        <begin position="201"/>
        <end position="220"/>
    </location>
</feature>
<feature type="transmembrane region" description="Helical" evidence="9">
    <location>
        <begin position="70"/>
        <end position="95"/>
    </location>
</feature>
<comment type="caution">
    <text evidence="12">The sequence shown here is derived from an EMBL/GenBank/DDBJ whole genome shotgun (WGS) entry which is preliminary data.</text>
</comment>
<proteinExistence type="inferred from homology"/>
<evidence type="ECO:0000256" key="9">
    <source>
        <dbReference type="SAM" id="Phobius"/>
    </source>
</evidence>
<evidence type="ECO:0000313" key="13">
    <source>
        <dbReference type="Proteomes" id="UP000095200"/>
    </source>
</evidence>
<feature type="transmembrane region" description="Helical" evidence="9">
    <location>
        <begin position="28"/>
        <end position="50"/>
    </location>
</feature>
<keyword evidence="13" id="KW-1185">Reference proteome</keyword>
<name>A0A194AHA8_9BACT</name>
<feature type="transmembrane region" description="Helical" evidence="9">
    <location>
        <begin position="107"/>
        <end position="125"/>
    </location>
</feature>
<keyword evidence="7 9" id="KW-0472">Membrane</keyword>
<keyword evidence="5 9" id="KW-1133">Transmembrane helix</keyword>
<keyword evidence="3 8" id="KW-0812">Transmembrane</keyword>
<feature type="transmembrane region" description="Helical" evidence="9">
    <location>
        <begin position="399"/>
        <end position="420"/>
    </location>
</feature>
<dbReference type="RefSeq" id="WP_069858029.1">
    <property type="nucleotide sequence ID" value="NZ_BDFE01000015.1"/>
</dbReference>
<evidence type="ECO:0000256" key="7">
    <source>
        <dbReference type="ARBA" id="ARBA00023136"/>
    </source>
</evidence>
<evidence type="ECO:0000256" key="2">
    <source>
        <dbReference type="ARBA" id="ARBA00009025"/>
    </source>
</evidence>
<comment type="subcellular location">
    <subcellularLocation>
        <location evidence="1">Endomembrane system</location>
        <topology evidence="1">Multi-pass membrane protein</topology>
    </subcellularLocation>
    <subcellularLocation>
        <location evidence="8">Membrane</location>
        <topology evidence="8">Multi-pass membrane protein</topology>
    </subcellularLocation>
</comment>
<dbReference type="InterPro" id="IPR000260">
    <property type="entry name" value="NADH4_N"/>
</dbReference>
<dbReference type="Pfam" id="PF01059">
    <property type="entry name" value="Oxidored_q5_N"/>
    <property type="match status" value="1"/>
</dbReference>
<feature type="transmembrane region" description="Helical" evidence="9">
    <location>
        <begin position="294"/>
        <end position="313"/>
    </location>
</feature>
<feature type="transmembrane region" description="Helical" evidence="9">
    <location>
        <begin position="325"/>
        <end position="343"/>
    </location>
</feature>
<dbReference type="Proteomes" id="UP000095200">
    <property type="component" value="Unassembled WGS sequence"/>
</dbReference>
<evidence type="ECO:0000256" key="1">
    <source>
        <dbReference type="ARBA" id="ARBA00004127"/>
    </source>
</evidence>
<accession>A0A194AHA8</accession>
<dbReference type="GO" id="GO:0015990">
    <property type="term" value="P:electron transport coupled proton transport"/>
    <property type="evidence" value="ECO:0007669"/>
    <property type="project" value="TreeGrafter"/>
</dbReference>
<dbReference type="STRING" id="1592317.DPF_1181"/>
<dbReference type="EMBL" id="BDFE01000015">
    <property type="protein sequence ID" value="GAU08471.1"/>
    <property type="molecule type" value="Genomic_DNA"/>
</dbReference>
<feature type="transmembrane region" description="Helical" evidence="9">
    <location>
        <begin position="6"/>
        <end position="21"/>
    </location>
</feature>
<evidence type="ECO:0000256" key="8">
    <source>
        <dbReference type="RuleBase" id="RU000320"/>
    </source>
</evidence>
<dbReference type="NCBIfam" id="TIGR01972">
    <property type="entry name" value="NDH_I_M"/>
    <property type="match status" value="1"/>
</dbReference>
<dbReference type="GO" id="GO:0016020">
    <property type="term" value="C:membrane"/>
    <property type="evidence" value="ECO:0007669"/>
    <property type="project" value="UniProtKB-SubCell"/>
</dbReference>
<dbReference type="GO" id="GO:0012505">
    <property type="term" value="C:endomembrane system"/>
    <property type="evidence" value="ECO:0007669"/>
    <property type="project" value="UniProtKB-SubCell"/>
</dbReference>
<dbReference type="AlphaFoldDB" id="A0A194AHA8"/>
<comment type="similarity">
    <text evidence="2">Belongs to the complex I subunit 4 family.</text>
</comment>
<feature type="domain" description="NADH:ubiquinone oxidoreductase chain 4 N-terminal" evidence="11">
    <location>
        <begin position="62"/>
        <end position="116"/>
    </location>
</feature>
<dbReference type="PRINTS" id="PR01437">
    <property type="entry name" value="NUOXDRDTASE4"/>
</dbReference>
<evidence type="ECO:0000256" key="5">
    <source>
        <dbReference type="ARBA" id="ARBA00022989"/>
    </source>
</evidence>
<evidence type="ECO:0000256" key="6">
    <source>
        <dbReference type="ARBA" id="ARBA00023027"/>
    </source>
</evidence>
<dbReference type="GO" id="GO:0003954">
    <property type="term" value="F:NADH dehydrogenase activity"/>
    <property type="evidence" value="ECO:0007669"/>
    <property type="project" value="TreeGrafter"/>
</dbReference>
<evidence type="ECO:0000259" key="10">
    <source>
        <dbReference type="Pfam" id="PF00361"/>
    </source>
</evidence>
<evidence type="ECO:0000256" key="4">
    <source>
        <dbReference type="ARBA" id="ARBA00022967"/>
    </source>
</evidence>
<dbReference type="OrthoDB" id="9805769at2"/>
<dbReference type="PANTHER" id="PTHR43507">
    <property type="entry name" value="NADH-UBIQUINONE OXIDOREDUCTASE CHAIN 4"/>
    <property type="match status" value="1"/>
</dbReference>
<evidence type="ECO:0000259" key="11">
    <source>
        <dbReference type="Pfam" id="PF01059"/>
    </source>
</evidence>
<dbReference type="PANTHER" id="PTHR43507:SF1">
    <property type="entry name" value="NADH-UBIQUINONE OXIDOREDUCTASE CHAIN 4"/>
    <property type="match status" value="1"/>
</dbReference>
<dbReference type="GO" id="GO:0048039">
    <property type="term" value="F:ubiquinone binding"/>
    <property type="evidence" value="ECO:0007669"/>
    <property type="project" value="TreeGrafter"/>
</dbReference>
<feature type="transmembrane region" description="Helical" evidence="9">
    <location>
        <begin position="441"/>
        <end position="461"/>
    </location>
</feature>
<dbReference type="InterPro" id="IPR001750">
    <property type="entry name" value="ND/Mrp_TM"/>
</dbReference>
<feature type="transmembrane region" description="Helical" evidence="9">
    <location>
        <begin position="160"/>
        <end position="181"/>
    </location>
</feature>
<protein>
    <submittedName>
        <fullName evidence="12">NADH:ubiquinone oxidoreductase subunit M</fullName>
    </submittedName>
</protein>
<dbReference type="GO" id="GO:0008137">
    <property type="term" value="F:NADH dehydrogenase (ubiquinone) activity"/>
    <property type="evidence" value="ECO:0007669"/>
    <property type="project" value="InterPro"/>
</dbReference>
<keyword evidence="6" id="KW-0520">NAD</keyword>
<keyword evidence="12" id="KW-0830">Ubiquinone</keyword>